<evidence type="ECO:0000259" key="3">
    <source>
        <dbReference type="PROSITE" id="PS50125"/>
    </source>
</evidence>
<keyword evidence="2" id="KW-0812">Transmembrane</keyword>
<feature type="domain" description="Guanylate cyclase" evidence="3">
    <location>
        <begin position="611"/>
        <end position="733"/>
    </location>
</feature>
<feature type="transmembrane region" description="Helical" evidence="2">
    <location>
        <begin position="232"/>
        <end position="256"/>
    </location>
</feature>
<dbReference type="RefSeq" id="XP_002675238.1">
    <property type="nucleotide sequence ID" value="XM_002675192.1"/>
</dbReference>
<dbReference type="KEGG" id="ngr:NAEGRDRAFT_80363"/>
<protein>
    <submittedName>
        <fullName evidence="4">Adenylate/guanylate cyclase</fullName>
    </submittedName>
</protein>
<dbReference type="Proteomes" id="UP000006671">
    <property type="component" value="Unassembled WGS sequence"/>
</dbReference>
<sequence>MSDKYKQHTSSSGSSSNSSSPHEHHHRATTDELLSNSIDETSSIQHQRLSSIMNEEQHDRNTIVGDSSKVSNKSEDLFLHQHHVSRPESNPPKRNQITPLNLGAMSSSASKPSLVSVRTQKTLNTNFLLKQGSTMNSLRSSKEISLLQKEKSVSSLSTYSKQAEENDMKGDYLTTLEEGTMDTGSRSSYEKNMMGVSSSISSNISYSVVSKKEARKWTLSKILAKIPLSIKLLLIFIFSLACMIVFEGILINYSVLRVKESDANTLLTIFTTGISDIIHEIQKERGSSSLYLGSKGTSFTTELDLQRNATDLQLLNWNATKKGIIDYFTYAKDETIAKQKVEPTLDMIDASFHILSAHRYNISTLKFPVAKVALDFYTTIIKNMIDIVNVATSLGRDPDFLIKSNIYSLLMVMKESLGQKRATVSNGLAAGAFTNDFYVSYLYLRSRFDTMFTIIDAKSRNVGSFKYFEQLSLSVNNATVTNMMESYILASPFNLTYAKTIFTAQNWFWNITQKIDELKTIENMIRDDILLDQNESEGLAIKELIGYTVGGIMGIFLSSIMSLIFSRTIQDLLRLHNETVHKFVPKEFMSIVQKESVMDLTHGDYFEMELDVLFADIRGYTSICEKMTPDETFEFLNNYLSLVGPVVREHGGYIDKYLGDGILALFLTPGQSVLAAMEIQRRLLEFNKSKKYPTVRVGIGIARGKCAVGLIGEDQRVDPTIIGDTVNLAARLESLTKHYRVDILVTKEVIETSPLLPKRNQRKIGRLAVVGRQQASWVFEILTRTPSTVSNNSHELKAKNKTNFEDAIEIMFGSYSHGECVPDKLTIDGQKHTFGVVDSMNMSSTMNNLKSEDVVKAIELFGKVVSRDPTDFVANMRLEKLREMVDDVSMRSSWAFEDRLDTK</sequence>
<dbReference type="eggNOG" id="KOG1023">
    <property type="taxonomic scope" value="Eukaryota"/>
</dbReference>
<dbReference type="VEuPathDB" id="AmoebaDB:NAEGRDRAFT_80363"/>
<evidence type="ECO:0000256" key="1">
    <source>
        <dbReference type="SAM" id="MobiDB-lite"/>
    </source>
</evidence>
<dbReference type="InterPro" id="IPR001054">
    <property type="entry name" value="A/G_cyclase"/>
</dbReference>
<dbReference type="InterPro" id="IPR050697">
    <property type="entry name" value="Adenylyl/Guanylyl_Cyclase_3/4"/>
</dbReference>
<dbReference type="PROSITE" id="PS50125">
    <property type="entry name" value="GUANYLATE_CYCLASE_2"/>
    <property type="match status" value="1"/>
</dbReference>
<dbReference type="GO" id="GO:0006171">
    <property type="term" value="P:cAMP biosynthetic process"/>
    <property type="evidence" value="ECO:0007669"/>
    <property type="project" value="TreeGrafter"/>
</dbReference>
<name>D2VL74_NAEGR</name>
<dbReference type="Pfam" id="PF08376">
    <property type="entry name" value="NIT"/>
    <property type="match status" value="1"/>
</dbReference>
<dbReference type="AlphaFoldDB" id="D2VL74"/>
<feature type="region of interest" description="Disordered" evidence="1">
    <location>
        <begin position="1"/>
        <end position="36"/>
    </location>
</feature>
<dbReference type="Pfam" id="PF00211">
    <property type="entry name" value="Guanylate_cyc"/>
    <property type="match status" value="1"/>
</dbReference>
<evidence type="ECO:0000313" key="4">
    <source>
        <dbReference type="EMBL" id="EFC42494.1"/>
    </source>
</evidence>
<feature type="compositionally biased region" description="Low complexity" evidence="1">
    <location>
        <begin position="8"/>
        <end position="20"/>
    </location>
</feature>
<dbReference type="Gene3D" id="3.30.70.1230">
    <property type="entry name" value="Nucleotide cyclase"/>
    <property type="match status" value="1"/>
</dbReference>
<feature type="transmembrane region" description="Helical" evidence="2">
    <location>
        <begin position="544"/>
        <end position="565"/>
    </location>
</feature>
<reference evidence="4 5" key="1">
    <citation type="journal article" date="2010" name="Cell">
        <title>The genome of Naegleria gruberi illuminates early eukaryotic versatility.</title>
        <authorList>
            <person name="Fritz-Laylin L.K."/>
            <person name="Prochnik S.E."/>
            <person name="Ginger M.L."/>
            <person name="Dacks J.B."/>
            <person name="Carpenter M.L."/>
            <person name="Field M.C."/>
            <person name="Kuo A."/>
            <person name="Paredez A."/>
            <person name="Chapman J."/>
            <person name="Pham J."/>
            <person name="Shu S."/>
            <person name="Neupane R."/>
            <person name="Cipriano M."/>
            <person name="Mancuso J."/>
            <person name="Tu H."/>
            <person name="Salamov A."/>
            <person name="Lindquist E."/>
            <person name="Shapiro H."/>
            <person name="Lucas S."/>
            <person name="Grigoriev I.V."/>
            <person name="Cande W.Z."/>
            <person name="Fulton C."/>
            <person name="Rokhsar D.S."/>
            <person name="Dawson S.C."/>
        </authorList>
    </citation>
    <scope>NUCLEOTIDE SEQUENCE [LARGE SCALE GENOMIC DNA]</scope>
    <source>
        <strain evidence="4 5">NEG-M</strain>
    </source>
</reference>
<organism evidence="5">
    <name type="scientific">Naegleria gruberi</name>
    <name type="common">Amoeba</name>
    <dbReference type="NCBI Taxonomy" id="5762"/>
    <lineage>
        <taxon>Eukaryota</taxon>
        <taxon>Discoba</taxon>
        <taxon>Heterolobosea</taxon>
        <taxon>Tetramitia</taxon>
        <taxon>Eutetramitia</taxon>
        <taxon>Vahlkampfiidae</taxon>
        <taxon>Naegleria</taxon>
    </lineage>
</organism>
<keyword evidence="2" id="KW-0472">Membrane</keyword>
<gene>
    <name evidence="4" type="ORF">NAEGRDRAFT_80363</name>
</gene>
<dbReference type="EMBL" id="GG738879">
    <property type="protein sequence ID" value="EFC42494.1"/>
    <property type="molecule type" value="Genomic_DNA"/>
</dbReference>
<evidence type="ECO:0000313" key="5">
    <source>
        <dbReference type="Proteomes" id="UP000006671"/>
    </source>
</evidence>
<accession>D2VL74</accession>
<proteinExistence type="predicted"/>
<dbReference type="InParanoid" id="D2VL74"/>
<dbReference type="CDD" id="cd07302">
    <property type="entry name" value="CHD"/>
    <property type="match status" value="1"/>
</dbReference>
<dbReference type="PANTHER" id="PTHR43081:SF1">
    <property type="entry name" value="ADENYLATE CYCLASE, TERMINAL-DIFFERENTIATION SPECIFIC"/>
    <property type="match status" value="1"/>
</dbReference>
<dbReference type="GO" id="GO:0035556">
    <property type="term" value="P:intracellular signal transduction"/>
    <property type="evidence" value="ECO:0007669"/>
    <property type="project" value="InterPro"/>
</dbReference>
<evidence type="ECO:0000256" key="2">
    <source>
        <dbReference type="SAM" id="Phobius"/>
    </source>
</evidence>
<dbReference type="GeneID" id="8851987"/>
<keyword evidence="2" id="KW-1133">Transmembrane helix</keyword>
<dbReference type="SMR" id="D2VL74"/>
<dbReference type="InterPro" id="IPR013587">
    <property type="entry name" value="Nitrate/nitrite_sensing"/>
</dbReference>
<keyword evidence="5" id="KW-1185">Reference proteome</keyword>
<dbReference type="PANTHER" id="PTHR43081">
    <property type="entry name" value="ADENYLATE CYCLASE, TERMINAL-DIFFERENTIATION SPECIFIC-RELATED"/>
    <property type="match status" value="1"/>
</dbReference>
<dbReference type="SMART" id="SM00044">
    <property type="entry name" value="CYCc"/>
    <property type="match status" value="1"/>
</dbReference>
<dbReference type="InterPro" id="IPR029787">
    <property type="entry name" value="Nucleotide_cyclase"/>
</dbReference>
<dbReference type="SUPFAM" id="SSF55073">
    <property type="entry name" value="Nucleotide cyclase"/>
    <property type="match status" value="1"/>
</dbReference>
<dbReference type="OrthoDB" id="60033at2759"/>